<dbReference type="Proteomes" id="UP001197378">
    <property type="component" value="Unassembled WGS sequence"/>
</dbReference>
<evidence type="ECO:0000313" key="2">
    <source>
        <dbReference type="Proteomes" id="UP001197378"/>
    </source>
</evidence>
<protein>
    <recommendedName>
        <fullName evidence="3">Crp/Fnr family transcriptional regulator</fullName>
    </recommendedName>
</protein>
<dbReference type="AlphaFoldDB" id="A0AAE2YR84"/>
<reference evidence="1" key="1">
    <citation type="journal article" date="2021" name="ISME J.">
        <title>Genomic evolution of the class Acidithiobacillia: deep-branching Proteobacteria living in extreme acidic conditions.</title>
        <authorList>
            <person name="Moya-Beltran A."/>
            <person name="Beard S."/>
            <person name="Rojas-Villalobos C."/>
            <person name="Issotta F."/>
            <person name="Gallardo Y."/>
            <person name="Ulloa R."/>
            <person name="Giaveno A."/>
            <person name="Degli Esposti M."/>
            <person name="Johnson D.B."/>
            <person name="Quatrini R."/>
        </authorList>
    </citation>
    <scope>NUCLEOTIDE SEQUENCE</scope>
    <source>
        <strain evidence="1">VAN18-1</strain>
    </source>
</reference>
<sequence length="118" mass="13367">MNAYERRLLRVSRKLDDAQREQLLTFAEFLVSRRKDAAANADAAVLEPLQIPAREGETVVGAIKRLREAYHMLDAKVMLNDTASVMSKHAVGGLPAAEAITELESLFLRHYERYRDEP</sequence>
<proteinExistence type="predicted"/>
<dbReference type="RefSeq" id="WP_215872323.1">
    <property type="nucleotide sequence ID" value="NZ_JAAXYO010000165.1"/>
</dbReference>
<dbReference type="EMBL" id="JAAXYO010000165">
    <property type="protein sequence ID" value="MBU2788776.1"/>
    <property type="molecule type" value="Genomic_DNA"/>
</dbReference>
<accession>A0AAE2YR84</accession>
<keyword evidence="2" id="KW-1185">Reference proteome</keyword>
<gene>
    <name evidence="1" type="ORF">HFQ13_11300</name>
</gene>
<evidence type="ECO:0000313" key="1">
    <source>
        <dbReference type="EMBL" id="MBU2788776.1"/>
    </source>
</evidence>
<name>A0AAE2YR84_9PROT</name>
<evidence type="ECO:0008006" key="3">
    <source>
        <dbReference type="Google" id="ProtNLM"/>
    </source>
</evidence>
<comment type="caution">
    <text evidence="1">The sequence shown here is derived from an EMBL/GenBank/DDBJ whole genome shotgun (WGS) entry which is preliminary data.</text>
</comment>
<organism evidence="1 2">
    <name type="scientific">Igneacidithiobacillus copahuensis</name>
    <dbReference type="NCBI Taxonomy" id="2724909"/>
    <lineage>
        <taxon>Bacteria</taxon>
        <taxon>Pseudomonadati</taxon>
        <taxon>Pseudomonadota</taxon>
        <taxon>Acidithiobacillia</taxon>
        <taxon>Acidithiobacillales</taxon>
        <taxon>Acidithiobacillaceae</taxon>
        <taxon>Igneacidithiobacillus</taxon>
    </lineage>
</organism>